<reference evidence="2" key="1">
    <citation type="submission" date="2022-01" db="EMBL/GenBank/DDBJ databases">
        <title>Genome-Based Taxonomic Classification of the Phylum Actinobacteria.</title>
        <authorList>
            <person name="Gao Y."/>
        </authorList>
    </citation>
    <scope>NUCLEOTIDE SEQUENCE</scope>
    <source>
        <strain evidence="2">KLBMP 8922</strain>
    </source>
</reference>
<feature type="domain" description="DUF4097" evidence="1">
    <location>
        <begin position="108"/>
        <end position="230"/>
    </location>
</feature>
<dbReference type="RefSeq" id="WP_235054553.1">
    <property type="nucleotide sequence ID" value="NZ_JAKFHA010000013.1"/>
</dbReference>
<accession>A0AA41Q1R2</accession>
<keyword evidence="3" id="KW-1185">Reference proteome</keyword>
<sequence length="269" mass="28251">MPSPSRVALFTVGGVVLAGAIGSAAFTGIVLLSAHDDKAHTQFTLTADTLVIESDGGGVKLVPGEPGVVNVDRTTTHAIRGAKPKWSMAGDKLKLDTNCPMFFSVNCDGNYTVTVPAAVKVVTVRNNNGAIRAEGMHKDLNLTSDNGSITVRDSVGNLKMDSDNGSINVDRTWADRIEASSDNGSLKITLNNEPSWVKASSDNGSARLTLPQGDRVYKLKVDTDNGSKNTSGIKDSAASNFLLDVSSDNGSVRVNYGPFGVTEAPRQPS</sequence>
<name>A0AA41Q1R2_9ACTN</name>
<comment type="caution">
    <text evidence="2">The sequence shown here is derived from an EMBL/GenBank/DDBJ whole genome shotgun (WGS) entry which is preliminary data.</text>
</comment>
<dbReference type="EMBL" id="JAKFHA010000013">
    <property type="protein sequence ID" value="MCF2529923.1"/>
    <property type="molecule type" value="Genomic_DNA"/>
</dbReference>
<evidence type="ECO:0000313" key="3">
    <source>
        <dbReference type="Proteomes" id="UP001165378"/>
    </source>
</evidence>
<evidence type="ECO:0000259" key="1">
    <source>
        <dbReference type="Pfam" id="PF13349"/>
    </source>
</evidence>
<gene>
    <name evidence="2" type="ORF">LZ495_22250</name>
</gene>
<proteinExistence type="predicted"/>
<dbReference type="AlphaFoldDB" id="A0AA41Q1R2"/>
<dbReference type="Proteomes" id="UP001165378">
    <property type="component" value="Unassembled WGS sequence"/>
</dbReference>
<organism evidence="2 3">
    <name type="scientific">Yinghuangia soli</name>
    <dbReference type="NCBI Taxonomy" id="2908204"/>
    <lineage>
        <taxon>Bacteria</taxon>
        <taxon>Bacillati</taxon>
        <taxon>Actinomycetota</taxon>
        <taxon>Actinomycetes</taxon>
        <taxon>Kitasatosporales</taxon>
        <taxon>Streptomycetaceae</taxon>
        <taxon>Yinghuangia</taxon>
    </lineage>
</organism>
<dbReference type="InterPro" id="IPR025164">
    <property type="entry name" value="Toastrack_DUF4097"/>
</dbReference>
<protein>
    <submittedName>
        <fullName evidence="2">DUF4097 family beta strand repeat-containing protein</fullName>
    </submittedName>
</protein>
<evidence type="ECO:0000313" key="2">
    <source>
        <dbReference type="EMBL" id="MCF2529923.1"/>
    </source>
</evidence>
<dbReference type="Pfam" id="PF13349">
    <property type="entry name" value="DUF4097"/>
    <property type="match status" value="1"/>
</dbReference>